<comment type="caution">
    <text evidence="9">The sequence shown here is derived from an EMBL/GenBank/DDBJ whole genome shotgun (WGS) entry which is preliminary data.</text>
</comment>
<dbReference type="Pfam" id="PF11967">
    <property type="entry name" value="RecO_N"/>
    <property type="match status" value="1"/>
</dbReference>
<dbReference type="NCBIfam" id="TIGR00613">
    <property type="entry name" value="reco"/>
    <property type="match status" value="1"/>
</dbReference>
<keyword evidence="10" id="KW-1185">Reference proteome</keyword>
<dbReference type="PANTHER" id="PTHR33991:SF1">
    <property type="entry name" value="DNA REPAIR PROTEIN RECO"/>
    <property type="match status" value="1"/>
</dbReference>
<evidence type="ECO:0000256" key="7">
    <source>
        <dbReference type="HAMAP-Rule" id="MF_00201"/>
    </source>
</evidence>
<evidence type="ECO:0000256" key="1">
    <source>
        <dbReference type="ARBA" id="ARBA00007452"/>
    </source>
</evidence>
<comment type="function">
    <text evidence="7">Involved in DNA repair and RecF pathway recombination.</text>
</comment>
<name>A0ABQ2Y141_9BURK</name>
<proteinExistence type="inferred from homology"/>
<evidence type="ECO:0000256" key="4">
    <source>
        <dbReference type="ARBA" id="ARBA00023172"/>
    </source>
</evidence>
<evidence type="ECO:0000259" key="8">
    <source>
        <dbReference type="Pfam" id="PF11967"/>
    </source>
</evidence>
<dbReference type="InterPro" id="IPR042242">
    <property type="entry name" value="RecO_C"/>
</dbReference>
<evidence type="ECO:0000313" key="10">
    <source>
        <dbReference type="Proteomes" id="UP000653343"/>
    </source>
</evidence>
<evidence type="ECO:0000313" key="9">
    <source>
        <dbReference type="EMBL" id="GGX50369.1"/>
    </source>
</evidence>
<dbReference type="Gene3D" id="2.40.50.140">
    <property type="entry name" value="Nucleic acid-binding proteins"/>
    <property type="match status" value="1"/>
</dbReference>
<accession>A0ABQ2Y141</accession>
<comment type="similarity">
    <text evidence="1 7">Belongs to the RecO family.</text>
</comment>
<evidence type="ECO:0000256" key="3">
    <source>
        <dbReference type="ARBA" id="ARBA00022763"/>
    </source>
</evidence>
<dbReference type="InterPro" id="IPR012340">
    <property type="entry name" value="NA-bd_OB-fold"/>
</dbReference>
<dbReference type="Pfam" id="PF02565">
    <property type="entry name" value="RecO_C"/>
    <property type="match status" value="1"/>
</dbReference>
<dbReference type="HAMAP" id="MF_00201">
    <property type="entry name" value="RecO"/>
    <property type="match status" value="1"/>
</dbReference>
<evidence type="ECO:0000256" key="2">
    <source>
        <dbReference type="ARBA" id="ARBA00021310"/>
    </source>
</evidence>
<dbReference type="InterPro" id="IPR003717">
    <property type="entry name" value="RecO"/>
</dbReference>
<keyword evidence="3 7" id="KW-0227">DNA damage</keyword>
<keyword evidence="4 7" id="KW-0233">DNA recombination</keyword>
<dbReference type="PANTHER" id="PTHR33991">
    <property type="entry name" value="DNA REPAIR PROTEIN RECO"/>
    <property type="match status" value="1"/>
</dbReference>
<evidence type="ECO:0000256" key="5">
    <source>
        <dbReference type="ARBA" id="ARBA00023204"/>
    </source>
</evidence>
<reference evidence="10" key="1">
    <citation type="journal article" date="2019" name="Int. J. Syst. Evol. Microbiol.">
        <title>The Global Catalogue of Microorganisms (GCM) 10K type strain sequencing project: providing services to taxonomists for standard genome sequencing and annotation.</title>
        <authorList>
            <consortium name="The Broad Institute Genomics Platform"/>
            <consortium name="The Broad Institute Genome Sequencing Center for Infectious Disease"/>
            <person name="Wu L."/>
            <person name="Ma J."/>
        </authorList>
    </citation>
    <scope>NUCLEOTIDE SEQUENCE [LARGE SCALE GENOMIC DNA]</scope>
    <source>
        <strain evidence="10">KCTC 23917</strain>
    </source>
</reference>
<keyword evidence="5 7" id="KW-0234">DNA repair</keyword>
<dbReference type="EMBL" id="BMYU01000009">
    <property type="protein sequence ID" value="GGX50369.1"/>
    <property type="molecule type" value="Genomic_DNA"/>
</dbReference>
<evidence type="ECO:0000256" key="6">
    <source>
        <dbReference type="ARBA" id="ARBA00033409"/>
    </source>
</evidence>
<dbReference type="SUPFAM" id="SSF50249">
    <property type="entry name" value="Nucleic acid-binding proteins"/>
    <property type="match status" value="1"/>
</dbReference>
<organism evidence="9 10">
    <name type="scientific">Undibacterium squillarum</name>
    <dbReference type="NCBI Taxonomy" id="1131567"/>
    <lineage>
        <taxon>Bacteria</taxon>
        <taxon>Pseudomonadati</taxon>
        <taxon>Pseudomonadota</taxon>
        <taxon>Betaproteobacteria</taxon>
        <taxon>Burkholderiales</taxon>
        <taxon>Oxalobacteraceae</taxon>
        <taxon>Undibacterium</taxon>
    </lineage>
</organism>
<dbReference type="Gene3D" id="1.20.1440.120">
    <property type="entry name" value="Recombination protein O, C-terminal domain"/>
    <property type="match status" value="1"/>
</dbReference>
<protein>
    <recommendedName>
        <fullName evidence="2 7">DNA repair protein RecO</fullName>
    </recommendedName>
    <alternativeName>
        <fullName evidence="6 7">Recombination protein O</fullName>
    </alternativeName>
</protein>
<dbReference type="InterPro" id="IPR022572">
    <property type="entry name" value="DNA_rep/recomb_RecO_N"/>
</dbReference>
<dbReference type="SUPFAM" id="SSF57863">
    <property type="entry name" value="ArfGap/RecO-like zinc finger"/>
    <property type="match status" value="1"/>
</dbReference>
<feature type="domain" description="DNA replication/recombination mediator RecO N-terminal" evidence="8">
    <location>
        <begin position="38"/>
        <end position="110"/>
    </location>
</feature>
<dbReference type="Proteomes" id="UP000653343">
    <property type="component" value="Unassembled WGS sequence"/>
</dbReference>
<gene>
    <name evidence="7 9" type="primary">recO</name>
    <name evidence="9" type="ORF">GCM10010946_31340</name>
</gene>
<dbReference type="RefSeq" id="WP_189358174.1">
    <property type="nucleotide sequence ID" value="NZ_BMYU01000009.1"/>
</dbReference>
<dbReference type="InterPro" id="IPR037278">
    <property type="entry name" value="ARFGAP/RecO"/>
</dbReference>
<sequence>MTGSVPLDDEELAEWLAESPSVATAVSVSPVVHRKVQTQPGFVLHSRPYKETSLVIDVLTRDFGRIALIAKGAKRPYSQLRTVLQTFQPLQLSWTGKQELKTLTQADWVGGMIPLEKSALVCGFYLNELMLKLLVRDDPHPALFQQYVSTLNQLAHGEPVALVLRQFELVLLKEAGLLGDLRYCSGSRMRVVPELAYVLDPEAGVRPAQHQEYFPVVSGACLLAMQAGDFREQQIQIQSKLLIRSLLQHHLHGAVLNTRQLLIDLQNL</sequence>